<dbReference type="Proteomes" id="UP000007879">
    <property type="component" value="Unassembled WGS sequence"/>
</dbReference>
<organism evidence="6">
    <name type="scientific">Amphimedon queenslandica</name>
    <name type="common">Sponge</name>
    <dbReference type="NCBI Taxonomy" id="400682"/>
    <lineage>
        <taxon>Eukaryota</taxon>
        <taxon>Metazoa</taxon>
        <taxon>Porifera</taxon>
        <taxon>Demospongiae</taxon>
        <taxon>Heteroscleromorpha</taxon>
        <taxon>Haplosclerida</taxon>
        <taxon>Niphatidae</taxon>
        <taxon>Amphimedon</taxon>
    </lineage>
</organism>
<sequence>MGRVRKTSRLGKKKINSTSYGKKNRKKHNKSDYTIKMSNIRERWNHSISMKNNLQNLGLVYDINSDIKPYGTRTKKKQKQQEMEFMDISEATSLSNTTEVAQMESEEDQTVKFKKLKGGAKARTLHEEFKKRSARRNRKTCHLSTLETEYLIPLIQKHGTDYGKMVRDKGNFDQLTENQLRKKCEELLSSRETRHLKKFQELGLIS</sequence>
<dbReference type="InParanoid" id="A0A1X7UMK6"/>
<dbReference type="STRING" id="400682.A0A1X7UMK6"/>
<dbReference type="GO" id="GO:0042273">
    <property type="term" value="P:ribosomal large subunit biogenesis"/>
    <property type="evidence" value="ECO:0007669"/>
    <property type="project" value="TreeGrafter"/>
</dbReference>
<keyword evidence="7" id="KW-1185">Reference proteome</keyword>
<protein>
    <recommendedName>
        <fullName evidence="3">Nucleolar protein 16</fullName>
    </recommendedName>
</protein>
<evidence type="ECO:0000256" key="2">
    <source>
        <dbReference type="ARBA" id="ARBA00008479"/>
    </source>
</evidence>
<evidence type="ECO:0000256" key="4">
    <source>
        <dbReference type="ARBA" id="ARBA00023242"/>
    </source>
</evidence>
<dbReference type="GO" id="GO:0005730">
    <property type="term" value="C:nucleolus"/>
    <property type="evidence" value="ECO:0007669"/>
    <property type="project" value="UniProtKB-SubCell"/>
</dbReference>
<dbReference type="EnsemblMetazoa" id="Aqu2.1.28642_001">
    <property type="protein sequence ID" value="Aqu2.1.28642_001"/>
    <property type="gene ID" value="Aqu2.1.28642"/>
</dbReference>
<dbReference type="EnsemblMetazoa" id="XM_019997945.1">
    <property type="protein sequence ID" value="XP_019853504.1"/>
    <property type="gene ID" value="LOC105313172"/>
</dbReference>
<proteinExistence type="inferred from homology"/>
<comment type="subcellular location">
    <subcellularLocation>
        <location evidence="1">Nucleus</location>
        <location evidence="1">Nucleolus</location>
    </subcellularLocation>
</comment>
<dbReference type="PANTHER" id="PTHR13243">
    <property type="entry name" value="HSPC111 PROTEIN-RELATED"/>
    <property type="match status" value="1"/>
</dbReference>
<name>A0A1X7UMK6_AMPQE</name>
<reference evidence="6" key="2">
    <citation type="submission" date="2017-05" db="UniProtKB">
        <authorList>
            <consortium name="EnsemblMetazoa"/>
        </authorList>
    </citation>
    <scope>IDENTIFICATION</scope>
</reference>
<dbReference type="PANTHER" id="PTHR13243:SF1">
    <property type="entry name" value="NUCLEOLAR PROTEIN 16"/>
    <property type="match status" value="1"/>
</dbReference>
<comment type="similarity">
    <text evidence="2">Belongs to the NOP16 family.</text>
</comment>
<dbReference type="OrthoDB" id="285729at2759"/>
<dbReference type="AlphaFoldDB" id="A0A1X7UMK6"/>
<evidence type="ECO:0000313" key="7">
    <source>
        <dbReference type="Proteomes" id="UP000007879"/>
    </source>
</evidence>
<dbReference type="KEGG" id="aqu:105313172"/>
<evidence type="ECO:0000256" key="3">
    <source>
        <dbReference type="ARBA" id="ARBA00015522"/>
    </source>
</evidence>
<accession>A0A1X7UMK6</accession>
<keyword evidence="4" id="KW-0539">Nucleus</keyword>
<evidence type="ECO:0000313" key="6">
    <source>
        <dbReference type="EnsemblMetazoa" id="Aqu2.1.28642_001"/>
    </source>
</evidence>
<evidence type="ECO:0000256" key="1">
    <source>
        <dbReference type="ARBA" id="ARBA00004604"/>
    </source>
</evidence>
<feature type="compositionally biased region" description="Basic residues" evidence="5">
    <location>
        <begin position="1"/>
        <end position="15"/>
    </location>
</feature>
<feature type="region of interest" description="Disordered" evidence="5">
    <location>
        <begin position="1"/>
        <end position="31"/>
    </location>
</feature>
<dbReference type="InterPro" id="IPR019002">
    <property type="entry name" value="Ribosome_biogenesis_Nop16"/>
</dbReference>
<reference evidence="7" key="1">
    <citation type="journal article" date="2010" name="Nature">
        <title>The Amphimedon queenslandica genome and the evolution of animal complexity.</title>
        <authorList>
            <person name="Srivastava M."/>
            <person name="Simakov O."/>
            <person name="Chapman J."/>
            <person name="Fahey B."/>
            <person name="Gauthier M.E."/>
            <person name="Mitros T."/>
            <person name="Richards G.S."/>
            <person name="Conaco C."/>
            <person name="Dacre M."/>
            <person name="Hellsten U."/>
            <person name="Larroux C."/>
            <person name="Putnam N.H."/>
            <person name="Stanke M."/>
            <person name="Adamska M."/>
            <person name="Darling A."/>
            <person name="Degnan S.M."/>
            <person name="Oakley T.H."/>
            <person name="Plachetzki D.C."/>
            <person name="Zhai Y."/>
            <person name="Adamski M."/>
            <person name="Calcino A."/>
            <person name="Cummins S.F."/>
            <person name="Goodstein D.M."/>
            <person name="Harris C."/>
            <person name="Jackson D.J."/>
            <person name="Leys S.P."/>
            <person name="Shu S."/>
            <person name="Woodcroft B.J."/>
            <person name="Vervoort M."/>
            <person name="Kosik K.S."/>
            <person name="Manning G."/>
            <person name="Degnan B.M."/>
            <person name="Rokhsar D.S."/>
        </authorList>
    </citation>
    <scope>NUCLEOTIDE SEQUENCE [LARGE SCALE GENOMIC DNA]</scope>
</reference>
<dbReference type="Pfam" id="PF09420">
    <property type="entry name" value="Nop16"/>
    <property type="match status" value="2"/>
</dbReference>
<gene>
    <name evidence="6" type="primary">105313172</name>
</gene>
<evidence type="ECO:0000256" key="5">
    <source>
        <dbReference type="SAM" id="MobiDB-lite"/>
    </source>
</evidence>